<dbReference type="InterPro" id="IPR017517">
    <property type="entry name" value="Maleyloyr_isom"/>
</dbReference>
<dbReference type="EMBL" id="BAAAHE010000040">
    <property type="protein sequence ID" value="GAA0631250.1"/>
    <property type="molecule type" value="Genomic_DNA"/>
</dbReference>
<dbReference type="Pfam" id="PF11716">
    <property type="entry name" value="MDMPI_N"/>
    <property type="match status" value="1"/>
</dbReference>
<protein>
    <submittedName>
        <fullName evidence="2">TIGR03086 family metal-binding protein</fullName>
    </submittedName>
</protein>
<dbReference type="NCBIfam" id="TIGR03086">
    <property type="entry name" value="TIGR03086 family metal-binding protein"/>
    <property type="match status" value="1"/>
</dbReference>
<dbReference type="InterPro" id="IPR034660">
    <property type="entry name" value="DinB/YfiT-like"/>
</dbReference>
<evidence type="ECO:0000313" key="2">
    <source>
        <dbReference type="EMBL" id="GAA0631250.1"/>
    </source>
</evidence>
<proteinExistence type="predicted"/>
<feature type="domain" description="Mycothiol-dependent maleylpyruvate isomerase metal-binding" evidence="1">
    <location>
        <begin position="14"/>
        <end position="89"/>
    </location>
</feature>
<dbReference type="InterPro" id="IPR017520">
    <property type="entry name" value="CHP03086"/>
</dbReference>
<dbReference type="InterPro" id="IPR024344">
    <property type="entry name" value="MDMPI_metal-binding"/>
</dbReference>
<gene>
    <name evidence="2" type="ORF">GCM10009547_38930</name>
</gene>
<keyword evidence="3" id="KW-1185">Reference proteome</keyword>
<name>A0ABN1H7J4_9ACTN</name>
<comment type="caution">
    <text evidence="2">The sequence shown here is derived from an EMBL/GenBank/DDBJ whole genome shotgun (WGS) entry which is preliminary data.</text>
</comment>
<dbReference type="RefSeq" id="WP_344607849.1">
    <property type="nucleotide sequence ID" value="NZ_BAAAHE010000040.1"/>
</dbReference>
<accession>A0ABN1H7J4</accession>
<dbReference type="Gene3D" id="1.20.120.450">
    <property type="entry name" value="dinb family like domain"/>
    <property type="match status" value="1"/>
</dbReference>
<evidence type="ECO:0000259" key="1">
    <source>
        <dbReference type="Pfam" id="PF11716"/>
    </source>
</evidence>
<dbReference type="Proteomes" id="UP001500957">
    <property type="component" value="Unassembled WGS sequence"/>
</dbReference>
<dbReference type="NCBIfam" id="TIGR03083">
    <property type="entry name" value="maleylpyruvate isomerase family mycothiol-dependent enzyme"/>
    <property type="match status" value="1"/>
</dbReference>
<evidence type="ECO:0000313" key="3">
    <source>
        <dbReference type="Proteomes" id="UP001500957"/>
    </source>
</evidence>
<sequence>MTENSSSQTADRYRKIAAAFTERVERVPADGWDSPSPCEGWVARDIIRHIVGTTEFFLGAPAQGAPSVDEDPVGAWKSARDTILGALADPAIAGKEVESPAGTRTIEEMIAIFGVGDLLIHTWDLSRATGQDDTLDADEVNRLFTFMQPMDEMMRQGGAFGLRVEVPEDADPQTRLIAFTGRTP</sequence>
<dbReference type="SUPFAM" id="SSF109854">
    <property type="entry name" value="DinB/YfiT-like putative metalloenzymes"/>
    <property type="match status" value="1"/>
</dbReference>
<reference evidence="2 3" key="1">
    <citation type="journal article" date="2019" name="Int. J. Syst. Evol. Microbiol.">
        <title>The Global Catalogue of Microorganisms (GCM) 10K type strain sequencing project: providing services to taxonomists for standard genome sequencing and annotation.</title>
        <authorList>
            <consortium name="The Broad Institute Genomics Platform"/>
            <consortium name="The Broad Institute Genome Sequencing Center for Infectious Disease"/>
            <person name="Wu L."/>
            <person name="Ma J."/>
        </authorList>
    </citation>
    <scope>NUCLEOTIDE SEQUENCE [LARGE SCALE GENOMIC DNA]</scope>
    <source>
        <strain evidence="2 3">JCM 10671</strain>
    </source>
</reference>
<organism evidence="2 3">
    <name type="scientific">Sporichthya brevicatena</name>
    <dbReference type="NCBI Taxonomy" id="171442"/>
    <lineage>
        <taxon>Bacteria</taxon>
        <taxon>Bacillati</taxon>
        <taxon>Actinomycetota</taxon>
        <taxon>Actinomycetes</taxon>
        <taxon>Sporichthyales</taxon>
        <taxon>Sporichthyaceae</taxon>
        <taxon>Sporichthya</taxon>
    </lineage>
</organism>